<reference evidence="2 3" key="1">
    <citation type="submission" date="2019-05" db="EMBL/GenBank/DDBJ databases">
        <title>Another draft genome of Portunus trituberculatus and its Hox gene families provides insights of decapod evolution.</title>
        <authorList>
            <person name="Jeong J.-H."/>
            <person name="Song I."/>
            <person name="Kim S."/>
            <person name="Choi T."/>
            <person name="Kim D."/>
            <person name="Ryu S."/>
            <person name="Kim W."/>
        </authorList>
    </citation>
    <scope>NUCLEOTIDE SEQUENCE [LARGE SCALE GENOMIC DNA]</scope>
    <source>
        <tissue evidence="2">Muscle</tissue>
    </source>
</reference>
<dbReference type="Proteomes" id="UP000324222">
    <property type="component" value="Unassembled WGS sequence"/>
</dbReference>
<sequence>MEQEHKQIPSSSFTSRLAPYDLKVTGSSPPHPDNKKSAVGSGSHGTKGSTGESGAGICVA</sequence>
<proteinExistence type="predicted"/>
<evidence type="ECO:0000313" key="2">
    <source>
        <dbReference type="EMBL" id="MPD01762.1"/>
    </source>
</evidence>
<dbReference type="EMBL" id="VSRR010128512">
    <property type="protein sequence ID" value="MPD01762.1"/>
    <property type="molecule type" value="Genomic_DNA"/>
</dbReference>
<gene>
    <name evidence="2" type="ORF">E2C01_097305</name>
</gene>
<protein>
    <submittedName>
        <fullName evidence="2">Uncharacterized protein</fullName>
    </submittedName>
</protein>
<comment type="caution">
    <text evidence="2">The sequence shown here is derived from an EMBL/GenBank/DDBJ whole genome shotgun (WGS) entry which is preliminary data.</text>
</comment>
<dbReference type="AlphaFoldDB" id="A0A5B7JUU4"/>
<feature type="compositionally biased region" description="Low complexity" evidence="1">
    <location>
        <begin position="40"/>
        <end position="52"/>
    </location>
</feature>
<name>A0A5B7JUU4_PORTR</name>
<keyword evidence="3" id="KW-1185">Reference proteome</keyword>
<evidence type="ECO:0000256" key="1">
    <source>
        <dbReference type="SAM" id="MobiDB-lite"/>
    </source>
</evidence>
<organism evidence="2 3">
    <name type="scientific">Portunus trituberculatus</name>
    <name type="common">Swimming crab</name>
    <name type="synonym">Neptunus trituberculatus</name>
    <dbReference type="NCBI Taxonomy" id="210409"/>
    <lineage>
        <taxon>Eukaryota</taxon>
        <taxon>Metazoa</taxon>
        <taxon>Ecdysozoa</taxon>
        <taxon>Arthropoda</taxon>
        <taxon>Crustacea</taxon>
        <taxon>Multicrustacea</taxon>
        <taxon>Malacostraca</taxon>
        <taxon>Eumalacostraca</taxon>
        <taxon>Eucarida</taxon>
        <taxon>Decapoda</taxon>
        <taxon>Pleocyemata</taxon>
        <taxon>Brachyura</taxon>
        <taxon>Eubrachyura</taxon>
        <taxon>Portunoidea</taxon>
        <taxon>Portunidae</taxon>
        <taxon>Portuninae</taxon>
        <taxon>Portunus</taxon>
    </lineage>
</organism>
<feature type="region of interest" description="Disordered" evidence="1">
    <location>
        <begin position="1"/>
        <end position="60"/>
    </location>
</feature>
<accession>A0A5B7JUU4</accession>
<evidence type="ECO:0000313" key="3">
    <source>
        <dbReference type="Proteomes" id="UP000324222"/>
    </source>
</evidence>